<dbReference type="SUPFAM" id="SSF53822">
    <property type="entry name" value="Periplasmic binding protein-like I"/>
    <property type="match status" value="1"/>
</dbReference>
<dbReference type="PROSITE" id="PS51257">
    <property type="entry name" value="PROKAR_LIPOPROTEIN"/>
    <property type="match status" value="1"/>
</dbReference>
<comment type="caution">
    <text evidence="5">The sequence shown here is derived from an EMBL/GenBank/DDBJ whole genome shotgun (WGS) entry which is preliminary data.</text>
</comment>
<dbReference type="InterPro" id="IPR051010">
    <property type="entry name" value="BCAA_transport"/>
</dbReference>
<dbReference type="Pfam" id="PF13458">
    <property type="entry name" value="Peripla_BP_6"/>
    <property type="match status" value="1"/>
</dbReference>
<dbReference type="EMBL" id="PCWN01000001">
    <property type="protein sequence ID" value="PIR04572.1"/>
    <property type="molecule type" value="Genomic_DNA"/>
</dbReference>
<evidence type="ECO:0000313" key="5">
    <source>
        <dbReference type="EMBL" id="PIR04572.1"/>
    </source>
</evidence>
<dbReference type="PANTHER" id="PTHR30483">
    <property type="entry name" value="LEUCINE-SPECIFIC-BINDING PROTEIN"/>
    <property type="match status" value="1"/>
</dbReference>
<name>A0A2H0N6P9_9BACT</name>
<comment type="similarity">
    <text evidence="1">Belongs to the leucine-binding protein family.</text>
</comment>
<keyword evidence="2 3" id="KW-0732">Signal</keyword>
<dbReference type="InterPro" id="IPR028082">
    <property type="entry name" value="Peripla_BP_I"/>
</dbReference>
<evidence type="ECO:0000256" key="1">
    <source>
        <dbReference type="ARBA" id="ARBA00010062"/>
    </source>
</evidence>
<feature type="signal peptide" evidence="3">
    <location>
        <begin position="1"/>
        <end position="20"/>
    </location>
</feature>
<dbReference type="PANTHER" id="PTHR30483:SF6">
    <property type="entry name" value="PERIPLASMIC BINDING PROTEIN OF ABC TRANSPORTER FOR NATURAL AMINO ACIDS"/>
    <property type="match status" value="1"/>
</dbReference>
<proteinExistence type="inferred from homology"/>
<dbReference type="InterPro" id="IPR028081">
    <property type="entry name" value="Leu-bd"/>
</dbReference>
<evidence type="ECO:0000256" key="2">
    <source>
        <dbReference type="ARBA" id="ARBA00022729"/>
    </source>
</evidence>
<organism evidence="5 6">
    <name type="scientific">Candidatus Magasanikbacteria bacterium CG11_big_fil_rev_8_21_14_0_20_39_34</name>
    <dbReference type="NCBI Taxonomy" id="1974653"/>
    <lineage>
        <taxon>Bacteria</taxon>
        <taxon>Candidatus Magasanikiibacteriota</taxon>
    </lineage>
</organism>
<dbReference type="Proteomes" id="UP000229600">
    <property type="component" value="Unassembled WGS sequence"/>
</dbReference>
<dbReference type="AlphaFoldDB" id="A0A2H0N6P9"/>
<evidence type="ECO:0000313" key="6">
    <source>
        <dbReference type="Proteomes" id="UP000229600"/>
    </source>
</evidence>
<evidence type="ECO:0000256" key="3">
    <source>
        <dbReference type="SAM" id="SignalP"/>
    </source>
</evidence>
<protein>
    <recommendedName>
        <fullName evidence="4">Leucine-binding protein domain-containing protein</fullName>
    </recommendedName>
</protein>
<feature type="domain" description="Leucine-binding protein" evidence="4">
    <location>
        <begin position="29"/>
        <end position="366"/>
    </location>
</feature>
<sequence>MKKVLFLLMSIFILSGCSQSTSLSEQKDPIVVGGVFALTGVGAAIGEQEYKGAQLAVDEVNAAGGIDGRRVTFMVEDVSIDKMSMGTQAIQKLLQVDKVVGIVGPTWDEPAQQMLPIIENAQVPILMPDQTNDLEREQNFSFAFSTWYDNRVGIRELLRYAQKENIKRVAIIRPVGGGFWEFTRNVFLQYAPEFGVEVIEDIDLGNPLETDFRTPLTKIKAKQPDAIFIVVSDYNECTFMKQAKELGINIPILSTESAGNEISRQGCANILENMYFSTPKHTSRYQEFEKRFQEHFHASPLFPSVTTSYDAMKILLDGIHETGSTDGNVLRIWLENVKDYKGVSFENIQFDKQGFVSTDEDVFEMKTLRNGIFVSPFDFK</sequence>
<accession>A0A2H0N6P9</accession>
<evidence type="ECO:0000259" key="4">
    <source>
        <dbReference type="Pfam" id="PF13458"/>
    </source>
</evidence>
<reference evidence="5 6" key="1">
    <citation type="submission" date="2017-09" db="EMBL/GenBank/DDBJ databases">
        <title>Depth-based differentiation of microbial function through sediment-hosted aquifers and enrichment of novel symbionts in the deep terrestrial subsurface.</title>
        <authorList>
            <person name="Probst A.J."/>
            <person name="Ladd B."/>
            <person name="Jarett J.K."/>
            <person name="Geller-Mcgrath D.E."/>
            <person name="Sieber C.M."/>
            <person name="Emerson J.B."/>
            <person name="Anantharaman K."/>
            <person name="Thomas B.C."/>
            <person name="Malmstrom R."/>
            <person name="Stieglmeier M."/>
            <person name="Klingl A."/>
            <person name="Woyke T."/>
            <person name="Ryan C.M."/>
            <person name="Banfield J.F."/>
        </authorList>
    </citation>
    <scope>NUCLEOTIDE SEQUENCE [LARGE SCALE GENOMIC DNA]</scope>
    <source>
        <strain evidence="5">CG11_big_fil_rev_8_21_14_0_20_39_34</strain>
    </source>
</reference>
<dbReference type="Gene3D" id="3.40.50.2300">
    <property type="match status" value="2"/>
</dbReference>
<feature type="chain" id="PRO_5013930557" description="Leucine-binding protein domain-containing protein" evidence="3">
    <location>
        <begin position="21"/>
        <end position="380"/>
    </location>
</feature>
<gene>
    <name evidence="5" type="ORF">COV59_00400</name>
</gene>